<reference evidence="2" key="1">
    <citation type="submission" date="2020-12" db="EMBL/GenBank/DDBJ databases">
        <title>Clostridium thailandense sp. nov., a novel acetogenic bacterium isolated from peat land soil in Thailand.</title>
        <authorList>
            <person name="Chaikitkaew S."/>
            <person name="Birkeland N.K."/>
        </authorList>
    </citation>
    <scope>NUCLEOTIDE SEQUENCE</scope>
    <source>
        <strain evidence="2">PL3</strain>
    </source>
</reference>
<protein>
    <submittedName>
        <fullName evidence="2">Class I SAM-dependent methyltransferase</fullName>
    </submittedName>
</protein>
<dbReference type="EMBL" id="JAEEGC010000021">
    <property type="protein sequence ID" value="MBV7272247.1"/>
    <property type="molecule type" value="Genomic_DNA"/>
</dbReference>
<dbReference type="InterPro" id="IPR058355">
    <property type="entry name" value="DUF8042"/>
</dbReference>
<keyword evidence="2" id="KW-0489">Methyltransferase</keyword>
<dbReference type="Pfam" id="PF13489">
    <property type="entry name" value="Methyltransf_23"/>
    <property type="match status" value="1"/>
</dbReference>
<dbReference type="PANTHER" id="PTHR43861">
    <property type="entry name" value="TRANS-ACONITATE 2-METHYLTRANSFERASE-RELATED"/>
    <property type="match status" value="1"/>
</dbReference>
<evidence type="ECO:0000259" key="1">
    <source>
        <dbReference type="Pfam" id="PF26154"/>
    </source>
</evidence>
<dbReference type="AlphaFoldDB" id="A0A949TMY8"/>
<dbReference type="GO" id="GO:0032259">
    <property type="term" value="P:methylation"/>
    <property type="evidence" value="ECO:0007669"/>
    <property type="project" value="UniProtKB-KW"/>
</dbReference>
<gene>
    <name evidence="2" type="ORF">I6U48_04860</name>
</gene>
<keyword evidence="3" id="KW-1185">Reference proteome</keyword>
<evidence type="ECO:0000313" key="2">
    <source>
        <dbReference type="EMBL" id="MBV7272247.1"/>
    </source>
</evidence>
<comment type="caution">
    <text evidence="2">The sequence shown here is derived from an EMBL/GenBank/DDBJ whole genome shotgun (WGS) entry which is preliminary data.</text>
</comment>
<proteinExistence type="predicted"/>
<keyword evidence="2" id="KW-0808">Transferase</keyword>
<dbReference type="Pfam" id="PF26154">
    <property type="entry name" value="DUF8042"/>
    <property type="match status" value="1"/>
</dbReference>
<accession>A0A949TMY8</accession>
<dbReference type="Proteomes" id="UP000694308">
    <property type="component" value="Unassembled WGS sequence"/>
</dbReference>
<dbReference type="CDD" id="cd02440">
    <property type="entry name" value="AdoMet_MTases"/>
    <property type="match status" value="1"/>
</dbReference>
<organism evidence="2 3">
    <name type="scientific">Clostridium thailandense</name>
    <dbReference type="NCBI Taxonomy" id="2794346"/>
    <lineage>
        <taxon>Bacteria</taxon>
        <taxon>Bacillati</taxon>
        <taxon>Bacillota</taxon>
        <taxon>Clostridia</taxon>
        <taxon>Eubacteriales</taxon>
        <taxon>Clostridiaceae</taxon>
        <taxon>Clostridium</taxon>
    </lineage>
</organism>
<dbReference type="RefSeq" id="WP_218319279.1">
    <property type="nucleotide sequence ID" value="NZ_JAEEGC010000021.1"/>
</dbReference>
<evidence type="ECO:0000313" key="3">
    <source>
        <dbReference type="Proteomes" id="UP000694308"/>
    </source>
</evidence>
<feature type="domain" description="DUF8042" evidence="1">
    <location>
        <begin position="336"/>
        <end position="446"/>
    </location>
</feature>
<dbReference type="GO" id="GO:0008168">
    <property type="term" value="F:methyltransferase activity"/>
    <property type="evidence" value="ECO:0007669"/>
    <property type="project" value="UniProtKB-KW"/>
</dbReference>
<name>A0A949TMY8_9CLOT</name>
<sequence length="451" mass="52463">MNNCIVCDNAQHTLIFKKSNYEVVRCNKCGMVHIEPMPTLEETIEYYQSYGQAQYTEEYIKQNINKTYVEGRFEFYKNLLLKYYNEGSSVLDIGCHCAEFLKVLKNANFDVYGLEVSKSISKAVEENLNIPVYNVDISKLSTDQKFDVISALSVLEHTPNPDIMIKKIYNLLKDDGYLLLEVPNVDSYESQAILYFFSQTLNYWFHPTPPIHLYEFNKITINNFLNKYGFQIIETGTAQPFEYDGDTIYPEGYYINREGLSLINLESEKTNLLNIITQNRNKYKNTIQMDKEVLAHIGKRLINTLFKEIAPFSKAADNRTGIWLLAKKIKEKNEINLNELNNIEALIETVGEGLNYVKITLEKNDLNNSAAVFNDIVLAISKLEELTNKIFTNSNIELIKAMQDLITLINKFKNYYNSNELKKLQEEVENLIKSYYIWRECIKKIILDFFI</sequence>
<dbReference type="PANTHER" id="PTHR43861:SF6">
    <property type="entry name" value="METHYLTRANSFERASE TYPE 11"/>
    <property type="match status" value="1"/>
</dbReference>